<protein>
    <submittedName>
        <fullName evidence="1">Uncharacterized protein</fullName>
    </submittedName>
</protein>
<proteinExistence type="predicted"/>
<accession>A0ACB8R5L9</accession>
<organism evidence="1 2">
    <name type="scientific">Auriscalpium vulgare</name>
    <dbReference type="NCBI Taxonomy" id="40419"/>
    <lineage>
        <taxon>Eukaryota</taxon>
        <taxon>Fungi</taxon>
        <taxon>Dikarya</taxon>
        <taxon>Basidiomycota</taxon>
        <taxon>Agaricomycotina</taxon>
        <taxon>Agaricomycetes</taxon>
        <taxon>Russulales</taxon>
        <taxon>Auriscalpiaceae</taxon>
        <taxon>Auriscalpium</taxon>
    </lineage>
</organism>
<evidence type="ECO:0000313" key="2">
    <source>
        <dbReference type="Proteomes" id="UP000814033"/>
    </source>
</evidence>
<reference evidence="1" key="2">
    <citation type="journal article" date="2022" name="New Phytol.">
        <title>Evolutionary transition to the ectomycorrhizal habit in the genomes of a hyperdiverse lineage of mushroom-forming fungi.</title>
        <authorList>
            <person name="Looney B."/>
            <person name="Miyauchi S."/>
            <person name="Morin E."/>
            <person name="Drula E."/>
            <person name="Courty P.E."/>
            <person name="Kohler A."/>
            <person name="Kuo A."/>
            <person name="LaButti K."/>
            <person name="Pangilinan J."/>
            <person name="Lipzen A."/>
            <person name="Riley R."/>
            <person name="Andreopoulos W."/>
            <person name="He G."/>
            <person name="Johnson J."/>
            <person name="Nolan M."/>
            <person name="Tritt A."/>
            <person name="Barry K.W."/>
            <person name="Grigoriev I.V."/>
            <person name="Nagy L.G."/>
            <person name="Hibbett D."/>
            <person name="Henrissat B."/>
            <person name="Matheny P.B."/>
            <person name="Labbe J."/>
            <person name="Martin F.M."/>
        </authorList>
    </citation>
    <scope>NUCLEOTIDE SEQUENCE</scope>
    <source>
        <strain evidence="1">FP105234-sp</strain>
    </source>
</reference>
<keyword evidence="2" id="KW-1185">Reference proteome</keyword>
<comment type="caution">
    <text evidence="1">The sequence shown here is derived from an EMBL/GenBank/DDBJ whole genome shotgun (WGS) entry which is preliminary data.</text>
</comment>
<dbReference type="Proteomes" id="UP000814033">
    <property type="component" value="Unassembled WGS sequence"/>
</dbReference>
<sequence length="294" mass="32974">MSTCSFSCLIEAQFRLESWHLRSHHRPSTPQLQLPIRLTPHFYSFNMSSSTFAPPSAGAYNLLCNPIKFQMDYCPPGSKTFRRRLVRRLHSIKPAKFSLIGEVRYVAFSALDKLHRFVESKPTTPPAWTEAPPPSRAPTITAPWIYVTPPEASDPEFRPIRRQHHIYSTRGLRGARDAALMRRLPQDDSIVLQSPEQERLYDEIDKLLTPPEPSDIAWASCPSLSTDEGSDGESNDPDSPLLKDLSGHADQQIKDFALTVGIFDVMGNVDEAFQQLLYNSAAGQVAVLGPTEED</sequence>
<evidence type="ECO:0000313" key="1">
    <source>
        <dbReference type="EMBL" id="KAI0039385.1"/>
    </source>
</evidence>
<name>A0ACB8R5L9_9AGAM</name>
<dbReference type="EMBL" id="MU276311">
    <property type="protein sequence ID" value="KAI0039385.1"/>
    <property type="molecule type" value="Genomic_DNA"/>
</dbReference>
<gene>
    <name evidence="1" type="ORF">FA95DRAFT_1028574</name>
</gene>
<reference evidence="1" key="1">
    <citation type="submission" date="2021-02" db="EMBL/GenBank/DDBJ databases">
        <authorList>
            <consortium name="DOE Joint Genome Institute"/>
            <person name="Ahrendt S."/>
            <person name="Looney B.P."/>
            <person name="Miyauchi S."/>
            <person name="Morin E."/>
            <person name="Drula E."/>
            <person name="Courty P.E."/>
            <person name="Chicoki N."/>
            <person name="Fauchery L."/>
            <person name="Kohler A."/>
            <person name="Kuo A."/>
            <person name="Labutti K."/>
            <person name="Pangilinan J."/>
            <person name="Lipzen A."/>
            <person name="Riley R."/>
            <person name="Andreopoulos W."/>
            <person name="He G."/>
            <person name="Johnson J."/>
            <person name="Barry K.W."/>
            <person name="Grigoriev I.V."/>
            <person name="Nagy L."/>
            <person name="Hibbett D."/>
            <person name="Henrissat B."/>
            <person name="Matheny P.B."/>
            <person name="Labbe J."/>
            <person name="Martin F."/>
        </authorList>
    </citation>
    <scope>NUCLEOTIDE SEQUENCE</scope>
    <source>
        <strain evidence="1">FP105234-sp</strain>
    </source>
</reference>